<evidence type="ECO:0000313" key="7">
    <source>
        <dbReference type="EMBL" id="EFX01739.1"/>
    </source>
</evidence>
<feature type="compositionally biased region" description="Low complexity" evidence="5">
    <location>
        <begin position="205"/>
        <end position="220"/>
    </location>
</feature>
<feature type="region of interest" description="Disordered" evidence="5">
    <location>
        <begin position="836"/>
        <end position="930"/>
    </location>
</feature>
<keyword evidence="3 7" id="KW-0347">Helicase</keyword>
<evidence type="ECO:0000256" key="2">
    <source>
        <dbReference type="ARBA" id="ARBA00022801"/>
    </source>
</evidence>
<dbReference type="HOGENOM" id="CLU_314496_0_0_1"/>
<dbReference type="Pfam" id="PF00176">
    <property type="entry name" value="SNF2-rel_dom"/>
    <property type="match status" value="1"/>
</dbReference>
<feature type="compositionally biased region" description="Basic residues" evidence="5">
    <location>
        <begin position="904"/>
        <end position="915"/>
    </location>
</feature>
<feature type="region of interest" description="Disordered" evidence="5">
    <location>
        <begin position="192"/>
        <end position="243"/>
    </location>
</feature>
<evidence type="ECO:0000256" key="3">
    <source>
        <dbReference type="ARBA" id="ARBA00022806"/>
    </source>
</evidence>
<dbReference type="GO" id="GO:0005524">
    <property type="term" value="F:ATP binding"/>
    <property type="evidence" value="ECO:0007669"/>
    <property type="project" value="UniProtKB-KW"/>
</dbReference>
<evidence type="ECO:0000256" key="1">
    <source>
        <dbReference type="ARBA" id="ARBA00022741"/>
    </source>
</evidence>
<evidence type="ECO:0000256" key="4">
    <source>
        <dbReference type="ARBA" id="ARBA00022840"/>
    </source>
</evidence>
<dbReference type="GeneID" id="25981835"/>
<dbReference type="SUPFAM" id="SSF52540">
    <property type="entry name" value="P-loop containing nucleoside triphosphate hydrolases"/>
    <property type="match status" value="2"/>
</dbReference>
<keyword evidence="2" id="KW-0378">Hydrolase</keyword>
<feature type="compositionally biased region" description="Acidic residues" evidence="5">
    <location>
        <begin position="845"/>
        <end position="873"/>
    </location>
</feature>
<feature type="compositionally biased region" description="Acidic residues" evidence="5">
    <location>
        <begin position="921"/>
        <end position="930"/>
    </location>
</feature>
<protein>
    <submittedName>
        <fullName evidence="7">Snf2 family helicase</fullName>
    </submittedName>
</protein>
<evidence type="ECO:0000259" key="6">
    <source>
        <dbReference type="SMART" id="SM00487"/>
    </source>
</evidence>
<dbReference type="GO" id="GO:0006281">
    <property type="term" value="P:DNA repair"/>
    <property type="evidence" value="ECO:0007669"/>
    <property type="project" value="TreeGrafter"/>
</dbReference>
<dbReference type="PANTHER" id="PTHR45626:SF17">
    <property type="entry name" value="HELICASE-LIKE TRANSCRIPTION FACTOR"/>
    <property type="match status" value="1"/>
</dbReference>
<organism evidence="8">
    <name type="scientific">Grosmannia clavigera (strain kw1407 / UAMH 11150)</name>
    <name type="common">Blue stain fungus</name>
    <name type="synonym">Graphiocladiella clavigera</name>
    <dbReference type="NCBI Taxonomy" id="655863"/>
    <lineage>
        <taxon>Eukaryota</taxon>
        <taxon>Fungi</taxon>
        <taxon>Dikarya</taxon>
        <taxon>Ascomycota</taxon>
        <taxon>Pezizomycotina</taxon>
        <taxon>Sordariomycetes</taxon>
        <taxon>Sordariomycetidae</taxon>
        <taxon>Ophiostomatales</taxon>
        <taxon>Ophiostomataceae</taxon>
        <taxon>Leptographium</taxon>
    </lineage>
</organism>
<dbReference type="Gene3D" id="3.40.50.300">
    <property type="entry name" value="P-loop containing nucleotide triphosphate hydrolases"/>
    <property type="match status" value="2"/>
</dbReference>
<keyword evidence="8" id="KW-1185">Reference proteome</keyword>
<evidence type="ECO:0000256" key="5">
    <source>
        <dbReference type="SAM" id="MobiDB-lite"/>
    </source>
</evidence>
<dbReference type="InterPro" id="IPR000330">
    <property type="entry name" value="SNF2_N"/>
</dbReference>
<dbReference type="InterPro" id="IPR027417">
    <property type="entry name" value="P-loop_NTPase"/>
</dbReference>
<keyword evidence="1" id="KW-0547">Nucleotide-binding</keyword>
<keyword evidence="4" id="KW-0067">ATP-binding</keyword>
<accession>F0XL62</accession>
<dbReference type="Proteomes" id="UP000007796">
    <property type="component" value="Unassembled WGS sequence"/>
</dbReference>
<dbReference type="STRING" id="655863.F0XL62"/>
<dbReference type="InterPro" id="IPR014001">
    <property type="entry name" value="Helicase_ATP-bd"/>
</dbReference>
<dbReference type="InterPro" id="IPR050628">
    <property type="entry name" value="SNF2_RAD54_helicase_TF"/>
</dbReference>
<dbReference type="eggNOG" id="ENOG502RMCE">
    <property type="taxonomic scope" value="Eukaryota"/>
</dbReference>
<dbReference type="GO" id="GO:0008094">
    <property type="term" value="F:ATP-dependent activity, acting on DNA"/>
    <property type="evidence" value="ECO:0007669"/>
    <property type="project" value="TreeGrafter"/>
</dbReference>
<dbReference type="PANTHER" id="PTHR45626">
    <property type="entry name" value="TRANSCRIPTION TERMINATION FACTOR 2-RELATED"/>
    <property type="match status" value="1"/>
</dbReference>
<name>F0XL62_GROCL</name>
<dbReference type="RefSeq" id="XP_014171221.1">
    <property type="nucleotide sequence ID" value="XM_014315746.1"/>
</dbReference>
<dbReference type="GO" id="GO:0004386">
    <property type="term" value="F:helicase activity"/>
    <property type="evidence" value="ECO:0007669"/>
    <property type="project" value="UniProtKB-KW"/>
</dbReference>
<evidence type="ECO:0000313" key="8">
    <source>
        <dbReference type="Proteomes" id="UP000007796"/>
    </source>
</evidence>
<dbReference type="GO" id="GO:0005634">
    <property type="term" value="C:nucleus"/>
    <property type="evidence" value="ECO:0007669"/>
    <property type="project" value="TreeGrafter"/>
</dbReference>
<proteinExistence type="predicted"/>
<dbReference type="InParanoid" id="F0XL62"/>
<dbReference type="AlphaFoldDB" id="F0XL62"/>
<dbReference type="OrthoDB" id="4986691at2759"/>
<gene>
    <name evidence="7" type="ORF">CMQ_8205</name>
</gene>
<dbReference type="SMART" id="SM00487">
    <property type="entry name" value="DEXDc"/>
    <property type="match status" value="1"/>
</dbReference>
<dbReference type="EMBL" id="GL629788">
    <property type="protein sequence ID" value="EFX01739.1"/>
    <property type="molecule type" value="Genomic_DNA"/>
</dbReference>
<sequence>MAEMPPFDPAQPERLKVAGQNSSFVFKPHQVVDAGTLVQLCKTPIHGGLLANETGTGKTATYLLALVMQQLEKERVHATGTPVVFKPAMLVVPAATIAQVFNEIHTVTGDSFQVGVYYSYPEAIKDQSEKRLRDATFRPHQFQRWCDDVTKESALLRPSNGRRLLLTSYTTATRRMLELYQEQKEDAVAAAAGNNNGEEVEAEAEQAANANSGANDNANDNADDNADANANGEAEEDETEEKVWYEKGKLREPLSKVAFGTIIFDECQYVRRPLSTYGWLARLLQAEGKILASATPFLNIIQDIRGALTILTEHAKIGFQVPSIGNAAKRLYEDDFNPETEELEHLGFLAGPGLIAKFPGMTEVIDAWRADGKRYWQAQSQVLMTRGQNMAWSTEFLTTAVHKALRLIQLRRSMHTPLILPDGSTTTPGDDLPAFAIRTHVLQHHNELTDMVQKLTDNLLARTRFRRSRRRRADGEATAKKPTAILDRRAAALVAFNACAAYMVQNRRGNKAILGVPDMEELRQAGPAGALSTIMYETNTGAAAMMMPTGRAEMATFAMRFSPVLAKVVQLAIEAVQAKERILIMVDQIWAQEVIAQTLTELGLDVESVRASHKPTERRLAVGRFNDPTAEVSAYVTSMNLSSFGLNLQKCCSRGVLAQFSYSFNTFEQCLGRLVRIGQNSNVTWSILKQDASYSCLQEERLYEKWAKQLLAALTLPEHLSDTSAEVVVYEVMRLHWGAPFNRYAWRLDVPHTAADYEDEKMGRLGAMLSRVALGLLDADNGPGLAELVNTRPSALLALATELEAEDATVEAIVGALLAAQDEGGVGELAEAMRQQTLEPSPSENESESESEPETEDDDDEDDGDDGDEDGGAEGERGQEPTRAQKRRPSQSPDEIPSPARGAKGGRKRRTKRSKATVIEDSQEDDAAAM</sequence>
<dbReference type="GO" id="GO:0016787">
    <property type="term" value="F:hydrolase activity"/>
    <property type="evidence" value="ECO:0007669"/>
    <property type="project" value="UniProtKB-KW"/>
</dbReference>
<reference evidence="7 8" key="1">
    <citation type="journal article" date="2011" name="Proc. Natl. Acad. Sci. U.S.A.">
        <title>Genome and transcriptome analyses of the mountain pine beetle-fungal symbiont Grosmannia clavigera, a lodgepole pine pathogen.</title>
        <authorList>
            <person name="DiGuistini S."/>
            <person name="Wang Y."/>
            <person name="Liao N.Y."/>
            <person name="Taylor G."/>
            <person name="Tanguay P."/>
            <person name="Feau N."/>
            <person name="Henrissat B."/>
            <person name="Chan S.K."/>
            <person name="Hesse-Orce U."/>
            <person name="Alamouti S.M."/>
            <person name="Tsui C.K.M."/>
            <person name="Docking R.T."/>
            <person name="Levasseur A."/>
            <person name="Haridas S."/>
            <person name="Robertson G."/>
            <person name="Birol I."/>
            <person name="Holt R.A."/>
            <person name="Marra M.A."/>
            <person name="Hamelin R.C."/>
            <person name="Hirst M."/>
            <person name="Jones S.J.M."/>
            <person name="Bohlmann J."/>
            <person name="Breuil C."/>
        </authorList>
    </citation>
    <scope>NUCLEOTIDE SEQUENCE [LARGE SCALE GENOMIC DNA]</scope>
    <source>
        <strain evidence="8">kw1407 / UAMH 11150</strain>
    </source>
</reference>
<feature type="domain" description="Helicase ATP-binding" evidence="6">
    <location>
        <begin position="22"/>
        <end position="334"/>
    </location>
</feature>